<dbReference type="EMBL" id="AUPC02000292">
    <property type="protein sequence ID" value="POG62689.1"/>
    <property type="molecule type" value="Genomic_DNA"/>
</dbReference>
<keyword evidence="2" id="KW-1185">Reference proteome</keyword>
<dbReference type="Proteomes" id="UP000018888">
    <property type="component" value="Unassembled WGS sequence"/>
</dbReference>
<evidence type="ECO:0000313" key="1">
    <source>
        <dbReference type="EMBL" id="POG62689.1"/>
    </source>
</evidence>
<comment type="caution">
    <text evidence="1">The sequence shown here is derived from an EMBL/GenBank/DDBJ whole genome shotgun (WGS) entry which is preliminary data.</text>
</comment>
<organism evidence="1 2">
    <name type="scientific">Rhizophagus irregularis (strain DAOM 181602 / DAOM 197198 / MUCL 43194)</name>
    <name type="common">Arbuscular mycorrhizal fungus</name>
    <name type="synonym">Glomus intraradices</name>
    <dbReference type="NCBI Taxonomy" id="747089"/>
    <lineage>
        <taxon>Eukaryota</taxon>
        <taxon>Fungi</taxon>
        <taxon>Fungi incertae sedis</taxon>
        <taxon>Mucoromycota</taxon>
        <taxon>Glomeromycotina</taxon>
        <taxon>Glomeromycetes</taxon>
        <taxon>Glomerales</taxon>
        <taxon>Glomeraceae</taxon>
        <taxon>Rhizophagus</taxon>
    </lineage>
</organism>
<proteinExistence type="predicted"/>
<protein>
    <submittedName>
        <fullName evidence="1">Uncharacterized protein</fullName>
    </submittedName>
</protein>
<reference evidence="1 2" key="2">
    <citation type="journal article" date="2018" name="New Phytol.">
        <title>High intraspecific genome diversity in the model arbuscular mycorrhizal symbiont Rhizophagus irregularis.</title>
        <authorList>
            <person name="Chen E.C.H."/>
            <person name="Morin E."/>
            <person name="Beaudet D."/>
            <person name="Noel J."/>
            <person name="Yildirir G."/>
            <person name="Ndikumana S."/>
            <person name="Charron P."/>
            <person name="St-Onge C."/>
            <person name="Giorgi J."/>
            <person name="Kruger M."/>
            <person name="Marton T."/>
            <person name="Ropars J."/>
            <person name="Grigoriev I.V."/>
            <person name="Hainaut M."/>
            <person name="Henrissat B."/>
            <person name="Roux C."/>
            <person name="Martin F."/>
            <person name="Corradi N."/>
        </authorList>
    </citation>
    <scope>NUCLEOTIDE SEQUENCE [LARGE SCALE GENOMIC DNA]</scope>
    <source>
        <strain evidence="1 2">DAOM 197198</strain>
    </source>
</reference>
<accession>A0A2P4PBC1</accession>
<evidence type="ECO:0000313" key="2">
    <source>
        <dbReference type="Proteomes" id="UP000018888"/>
    </source>
</evidence>
<gene>
    <name evidence="1" type="ORF">GLOIN_2v1785012</name>
</gene>
<sequence>MKLNSSILENSPVFIADLIITNKIIQQIISKRNKFGVAFSTAKTAINIALETESDSYVTKIWKASCKKRVKSSIEVMGRKKVMLETLNHVNVQETNDSEGTLKSQ</sequence>
<name>A0A2P4PBC1_RHIID</name>
<dbReference type="AlphaFoldDB" id="A0A2P4PBC1"/>
<reference evidence="1 2" key="1">
    <citation type="journal article" date="2013" name="Proc. Natl. Acad. Sci. U.S.A.">
        <title>Genome of an arbuscular mycorrhizal fungus provides insight into the oldest plant symbiosis.</title>
        <authorList>
            <person name="Tisserant E."/>
            <person name="Malbreil M."/>
            <person name="Kuo A."/>
            <person name="Kohler A."/>
            <person name="Symeonidi A."/>
            <person name="Balestrini R."/>
            <person name="Charron P."/>
            <person name="Duensing N."/>
            <person name="Frei Dit Frey N."/>
            <person name="Gianinazzi-Pearson V."/>
            <person name="Gilbert L.B."/>
            <person name="Handa Y."/>
            <person name="Herr J.R."/>
            <person name="Hijri M."/>
            <person name="Koul R."/>
            <person name="Kawaguchi M."/>
            <person name="Krajinski F."/>
            <person name="Lammers P.J."/>
            <person name="Masclaux F.G."/>
            <person name="Murat C."/>
            <person name="Morin E."/>
            <person name="Ndikumana S."/>
            <person name="Pagni M."/>
            <person name="Petitpierre D."/>
            <person name="Requena N."/>
            <person name="Rosikiewicz P."/>
            <person name="Riley R."/>
            <person name="Saito K."/>
            <person name="San Clemente H."/>
            <person name="Shapiro H."/>
            <person name="van Tuinen D."/>
            <person name="Becard G."/>
            <person name="Bonfante P."/>
            <person name="Paszkowski U."/>
            <person name="Shachar-Hill Y.Y."/>
            <person name="Tuskan G.A."/>
            <person name="Young P.W."/>
            <person name="Sanders I.R."/>
            <person name="Henrissat B."/>
            <person name="Rensing S.A."/>
            <person name="Grigoriev I.V."/>
            <person name="Corradi N."/>
            <person name="Roux C."/>
            <person name="Martin F."/>
        </authorList>
    </citation>
    <scope>NUCLEOTIDE SEQUENCE [LARGE SCALE GENOMIC DNA]</scope>
    <source>
        <strain evidence="1 2">DAOM 197198</strain>
    </source>
</reference>